<accession>A0AAV7U8Z7</accession>
<feature type="compositionally biased region" description="Basic and acidic residues" evidence="1">
    <location>
        <begin position="92"/>
        <end position="104"/>
    </location>
</feature>
<sequence>MRPRMRCDGGTRPNGAKRQSRGREVAATPHTGRRATIVWRGDRAYRRTRTALTPTTRHRGEELPLRINAGGEARGPGWNRGIGVEAEGSSSRAEEGDYVQRCDLPRSNGDLTDGLDQSKQGGEKTAPAVAGTEGYMKPDGGTGGRTGSDPNIQSSEDCYMTHFD</sequence>
<name>A0AAV7U8Z7_PLEWA</name>
<feature type="region of interest" description="Disordered" evidence="1">
    <location>
        <begin position="51"/>
        <end position="164"/>
    </location>
</feature>
<dbReference type="EMBL" id="JANPWB010000005">
    <property type="protein sequence ID" value="KAJ1184509.1"/>
    <property type="molecule type" value="Genomic_DNA"/>
</dbReference>
<feature type="region of interest" description="Disordered" evidence="1">
    <location>
        <begin position="1"/>
        <end position="34"/>
    </location>
</feature>
<keyword evidence="3" id="KW-1185">Reference proteome</keyword>
<gene>
    <name evidence="2" type="ORF">NDU88_001315</name>
</gene>
<reference evidence="2" key="1">
    <citation type="journal article" date="2022" name="bioRxiv">
        <title>Sequencing and chromosome-scale assembly of the giantPleurodeles waltlgenome.</title>
        <authorList>
            <person name="Brown T."/>
            <person name="Elewa A."/>
            <person name="Iarovenko S."/>
            <person name="Subramanian E."/>
            <person name="Araus A.J."/>
            <person name="Petzold A."/>
            <person name="Susuki M."/>
            <person name="Suzuki K.-i.T."/>
            <person name="Hayashi T."/>
            <person name="Toyoda A."/>
            <person name="Oliveira C."/>
            <person name="Osipova E."/>
            <person name="Leigh N.D."/>
            <person name="Simon A."/>
            <person name="Yun M.H."/>
        </authorList>
    </citation>
    <scope>NUCLEOTIDE SEQUENCE</scope>
    <source>
        <strain evidence="2">20211129_DDA</strain>
        <tissue evidence="2">Liver</tissue>
    </source>
</reference>
<comment type="caution">
    <text evidence="2">The sequence shown here is derived from an EMBL/GenBank/DDBJ whole genome shotgun (WGS) entry which is preliminary data.</text>
</comment>
<dbReference type="AlphaFoldDB" id="A0AAV7U8Z7"/>
<proteinExistence type="predicted"/>
<evidence type="ECO:0000313" key="2">
    <source>
        <dbReference type="EMBL" id="KAJ1184509.1"/>
    </source>
</evidence>
<evidence type="ECO:0000256" key="1">
    <source>
        <dbReference type="SAM" id="MobiDB-lite"/>
    </source>
</evidence>
<dbReference type="Proteomes" id="UP001066276">
    <property type="component" value="Chromosome 3_1"/>
</dbReference>
<evidence type="ECO:0000313" key="3">
    <source>
        <dbReference type="Proteomes" id="UP001066276"/>
    </source>
</evidence>
<organism evidence="2 3">
    <name type="scientific">Pleurodeles waltl</name>
    <name type="common">Iberian ribbed newt</name>
    <dbReference type="NCBI Taxonomy" id="8319"/>
    <lineage>
        <taxon>Eukaryota</taxon>
        <taxon>Metazoa</taxon>
        <taxon>Chordata</taxon>
        <taxon>Craniata</taxon>
        <taxon>Vertebrata</taxon>
        <taxon>Euteleostomi</taxon>
        <taxon>Amphibia</taxon>
        <taxon>Batrachia</taxon>
        <taxon>Caudata</taxon>
        <taxon>Salamandroidea</taxon>
        <taxon>Salamandridae</taxon>
        <taxon>Pleurodelinae</taxon>
        <taxon>Pleurodeles</taxon>
    </lineage>
</organism>
<protein>
    <submittedName>
        <fullName evidence="2">Uncharacterized protein</fullName>
    </submittedName>
</protein>